<dbReference type="AlphaFoldDB" id="A0A7L9U5Q8"/>
<keyword evidence="7" id="KW-1185">Reference proteome</keyword>
<dbReference type="SMART" id="SM00091">
    <property type="entry name" value="PAS"/>
    <property type="match status" value="3"/>
</dbReference>
<dbReference type="EMBL" id="CP062941">
    <property type="protein sequence ID" value="QOL50344.1"/>
    <property type="molecule type" value="Genomic_DNA"/>
</dbReference>
<comment type="catalytic activity">
    <reaction evidence="1">
        <text>3',3'-c-di-GMP + H2O = 5'-phosphoguanylyl(3'-&gt;5')guanosine + H(+)</text>
        <dbReference type="Rhea" id="RHEA:24902"/>
        <dbReference type="ChEBI" id="CHEBI:15377"/>
        <dbReference type="ChEBI" id="CHEBI:15378"/>
        <dbReference type="ChEBI" id="CHEBI:58754"/>
        <dbReference type="ChEBI" id="CHEBI:58805"/>
        <dbReference type="EC" id="3.1.4.52"/>
    </reaction>
    <physiologicalReaction direction="left-to-right" evidence="1">
        <dbReference type="Rhea" id="RHEA:24903"/>
    </physiologicalReaction>
</comment>
<dbReference type="InterPro" id="IPR043128">
    <property type="entry name" value="Rev_trsase/Diguanyl_cyclase"/>
</dbReference>
<dbReference type="InterPro" id="IPR001633">
    <property type="entry name" value="EAL_dom"/>
</dbReference>
<evidence type="ECO:0000313" key="7">
    <source>
        <dbReference type="Proteomes" id="UP000593875"/>
    </source>
</evidence>
<dbReference type="Pfam" id="PF08448">
    <property type="entry name" value="PAS_4"/>
    <property type="match status" value="1"/>
</dbReference>
<dbReference type="InterPro" id="IPR001610">
    <property type="entry name" value="PAC"/>
</dbReference>
<dbReference type="SUPFAM" id="SSF55785">
    <property type="entry name" value="PYP-like sensor domain (PAS domain)"/>
    <property type="match status" value="3"/>
</dbReference>
<dbReference type="Gene3D" id="3.30.70.270">
    <property type="match status" value="1"/>
</dbReference>
<dbReference type="PROSITE" id="PS50887">
    <property type="entry name" value="GGDEF"/>
    <property type="match status" value="1"/>
</dbReference>
<dbReference type="InterPro" id="IPR013656">
    <property type="entry name" value="PAS_4"/>
</dbReference>
<proteinExistence type="predicted"/>
<dbReference type="SMART" id="SM00052">
    <property type="entry name" value="EAL"/>
    <property type="match status" value="1"/>
</dbReference>
<dbReference type="NCBIfam" id="TIGR00254">
    <property type="entry name" value="GGDEF"/>
    <property type="match status" value="1"/>
</dbReference>
<dbReference type="GO" id="GO:0071732">
    <property type="term" value="P:cellular response to nitric oxide"/>
    <property type="evidence" value="ECO:0007669"/>
    <property type="project" value="UniProtKB-ARBA"/>
</dbReference>
<dbReference type="SMART" id="SM00086">
    <property type="entry name" value="PAC"/>
    <property type="match status" value="1"/>
</dbReference>
<dbReference type="Proteomes" id="UP000593875">
    <property type="component" value="Chromosome"/>
</dbReference>
<dbReference type="Pfam" id="PF13426">
    <property type="entry name" value="PAS_9"/>
    <property type="match status" value="1"/>
</dbReference>
<accession>A0A7L9U5Q8</accession>
<dbReference type="InterPro" id="IPR000014">
    <property type="entry name" value="PAS"/>
</dbReference>
<name>A0A7L9U5Q8_9BURK</name>
<sequence>MNDKTTTADLARLAEENTALIENSLDLIALIDAEGRFLRVNAATFDILGYRPEELVGRRYAELLGAEERGLFETLRLDLRAGMSIRHDLQSRWVRKDGRVIMMSVSVRWCAFSQVTYATGRDVTEQHAARQALDKSRQLQQVMLESIGDAFFAVDRDWRITYANRKAGAFVDVDVDASIGKDLLAVAPDLRDSPSLGYYQRAMETGEACTFETFWEPSGVWIEVRAYPSEDGLSVYFHDISFKHHAEQALKKSEQRYRNLFQQAADSIVIADRDLFIVAANGRACSVFGYTEEEFLRLRVPDIDSGYTYTDSLALALEEGQTQLLRITKRRKDGSTFPADVHISRFEDGGAEYYQAIIRDVTEREETQNRLRELATHDTLTGLPNRALLNERVQRLLDTCPRESTVAAMFFDLDRFKEINDSFGHEFGDVLLCEVAARLRRVIRPGDVIARLGGDEFVIAAHCSSGQGAAARIAEKLLDVLTAPITIAGQDVIIGASIGISLYPFDGLSKEQLFQAADTAMYRAKAAGRNRYRFFEPEMAFATRERMALETSLRPALARGEFELHYQPRIDLRSMQMVGMEALIRWNHPGRGLVSPAQFIPIAEETGLIAPIGRWVLHEACMQTMRLMTEFKREIRVSVNVSARQLAHATFVGEVRQTLQESGIPPHCLELELTESALIADIERTALMLRELHELGVKLAVDDFGTGYSGLAYLRSFPIDVLKLDRSFVLQDDERISAFDFVKAFVDMAHALKLAVVAEGVETDDVVEFLRAADCDEAQGYHFARPLPLAALRERLSAG</sequence>
<dbReference type="Pfam" id="PF00989">
    <property type="entry name" value="PAS"/>
    <property type="match status" value="1"/>
</dbReference>
<dbReference type="InterPro" id="IPR035965">
    <property type="entry name" value="PAS-like_dom_sf"/>
</dbReference>
<dbReference type="SMART" id="SM00267">
    <property type="entry name" value="GGDEF"/>
    <property type="match status" value="1"/>
</dbReference>
<dbReference type="PROSITE" id="PS50113">
    <property type="entry name" value="PAC"/>
    <property type="match status" value="1"/>
</dbReference>
<dbReference type="Gene3D" id="3.30.450.20">
    <property type="entry name" value="PAS domain"/>
    <property type="match status" value="3"/>
</dbReference>
<evidence type="ECO:0000259" key="4">
    <source>
        <dbReference type="PROSITE" id="PS50883"/>
    </source>
</evidence>
<dbReference type="GO" id="GO:0006355">
    <property type="term" value="P:regulation of DNA-templated transcription"/>
    <property type="evidence" value="ECO:0007669"/>
    <property type="project" value="InterPro"/>
</dbReference>
<dbReference type="Pfam" id="PF00563">
    <property type="entry name" value="EAL"/>
    <property type="match status" value="1"/>
</dbReference>
<gene>
    <name evidence="6" type="ORF">LPB04_03265</name>
</gene>
<dbReference type="Pfam" id="PF00990">
    <property type="entry name" value="GGDEF"/>
    <property type="match status" value="1"/>
</dbReference>
<dbReference type="KEGG" id="mlir:LPB04_03265"/>
<feature type="domain" description="PAS" evidence="2">
    <location>
        <begin position="253"/>
        <end position="296"/>
    </location>
</feature>
<dbReference type="GO" id="GO:0071111">
    <property type="term" value="F:cyclic-guanylate-specific phosphodiesterase activity"/>
    <property type="evidence" value="ECO:0007669"/>
    <property type="project" value="UniProtKB-EC"/>
</dbReference>
<feature type="domain" description="EAL" evidence="4">
    <location>
        <begin position="546"/>
        <end position="799"/>
    </location>
</feature>
<evidence type="ECO:0000259" key="2">
    <source>
        <dbReference type="PROSITE" id="PS50112"/>
    </source>
</evidence>
<dbReference type="InterPro" id="IPR000160">
    <property type="entry name" value="GGDEF_dom"/>
</dbReference>
<feature type="domain" description="GGDEF" evidence="5">
    <location>
        <begin position="404"/>
        <end position="537"/>
    </location>
</feature>
<dbReference type="PROSITE" id="PS50883">
    <property type="entry name" value="EAL"/>
    <property type="match status" value="1"/>
</dbReference>
<dbReference type="PANTHER" id="PTHR44757:SF2">
    <property type="entry name" value="BIOFILM ARCHITECTURE MAINTENANCE PROTEIN MBAA"/>
    <property type="match status" value="1"/>
</dbReference>
<dbReference type="InterPro" id="IPR000700">
    <property type="entry name" value="PAS-assoc_C"/>
</dbReference>
<dbReference type="InterPro" id="IPR029787">
    <property type="entry name" value="Nucleotide_cyclase"/>
</dbReference>
<evidence type="ECO:0000313" key="6">
    <source>
        <dbReference type="EMBL" id="QOL50344.1"/>
    </source>
</evidence>
<reference evidence="6 7" key="1">
    <citation type="submission" date="2020-10" db="EMBL/GenBank/DDBJ databases">
        <title>Genome sequencing of Massilia sp. LPB0304.</title>
        <authorList>
            <person name="Kim J."/>
        </authorList>
    </citation>
    <scope>NUCLEOTIDE SEQUENCE [LARGE SCALE GENOMIC DNA]</scope>
    <source>
        <strain evidence="6 7">LPB0304</strain>
    </source>
</reference>
<dbReference type="FunFam" id="3.30.70.270:FF:000001">
    <property type="entry name" value="Diguanylate cyclase domain protein"/>
    <property type="match status" value="1"/>
</dbReference>
<evidence type="ECO:0000259" key="5">
    <source>
        <dbReference type="PROSITE" id="PS50887"/>
    </source>
</evidence>
<dbReference type="InterPro" id="IPR013767">
    <property type="entry name" value="PAS_fold"/>
</dbReference>
<dbReference type="InterPro" id="IPR052155">
    <property type="entry name" value="Biofilm_reg_signaling"/>
</dbReference>
<dbReference type="InterPro" id="IPR035919">
    <property type="entry name" value="EAL_sf"/>
</dbReference>
<dbReference type="CDD" id="cd01949">
    <property type="entry name" value="GGDEF"/>
    <property type="match status" value="1"/>
</dbReference>
<dbReference type="SUPFAM" id="SSF141868">
    <property type="entry name" value="EAL domain-like"/>
    <property type="match status" value="1"/>
</dbReference>
<dbReference type="CDD" id="cd00130">
    <property type="entry name" value="PAS"/>
    <property type="match status" value="3"/>
</dbReference>
<protein>
    <submittedName>
        <fullName evidence="6">EAL domain-containing protein</fullName>
    </submittedName>
</protein>
<dbReference type="Gene3D" id="3.20.20.450">
    <property type="entry name" value="EAL domain"/>
    <property type="match status" value="1"/>
</dbReference>
<feature type="domain" description="PAS" evidence="2">
    <location>
        <begin position="13"/>
        <end position="69"/>
    </location>
</feature>
<dbReference type="NCBIfam" id="TIGR00229">
    <property type="entry name" value="sensory_box"/>
    <property type="match status" value="2"/>
</dbReference>
<dbReference type="SUPFAM" id="SSF55073">
    <property type="entry name" value="Nucleotide cyclase"/>
    <property type="match status" value="1"/>
</dbReference>
<feature type="domain" description="PAC" evidence="3">
    <location>
        <begin position="318"/>
        <end position="373"/>
    </location>
</feature>
<dbReference type="PANTHER" id="PTHR44757">
    <property type="entry name" value="DIGUANYLATE CYCLASE DGCP"/>
    <property type="match status" value="1"/>
</dbReference>
<dbReference type="FunFam" id="3.20.20.450:FF:000001">
    <property type="entry name" value="Cyclic di-GMP phosphodiesterase yahA"/>
    <property type="match status" value="1"/>
</dbReference>
<dbReference type="CDD" id="cd01948">
    <property type="entry name" value="EAL"/>
    <property type="match status" value="1"/>
</dbReference>
<dbReference type="PROSITE" id="PS50112">
    <property type="entry name" value="PAS"/>
    <property type="match status" value="2"/>
</dbReference>
<evidence type="ECO:0000256" key="1">
    <source>
        <dbReference type="ARBA" id="ARBA00051114"/>
    </source>
</evidence>
<organism evidence="6 7">
    <name type="scientific">Massilia litorea</name>
    <dbReference type="NCBI Taxonomy" id="2769491"/>
    <lineage>
        <taxon>Bacteria</taxon>
        <taxon>Pseudomonadati</taxon>
        <taxon>Pseudomonadota</taxon>
        <taxon>Betaproteobacteria</taxon>
        <taxon>Burkholderiales</taxon>
        <taxon>Oxalobacteraceae</taxon>
        <taxon>Telluria group</taxon>
        <taxon>Massilia</taxon>
    </lineage>
</organism>
<evidence type="ECO:0000259" key="3">
    <source>
        <dbReference type="PROSITE" id="PS50113"/>
    </source>
</evidence>